<dbReference type="AlphaFoldDB" id="A0A1E5KX00"/>
<evidence type="ECO:0000313" key="3">
    <source>
        <dbReference type="Proteomes" id="UP000095256"/>
    </source>
</evidence>
<keyword evidence="3" id="KW-1185">Reference proteome</keyword>
<dbReference type="Pfam" id="PF05043">
    <property type="entry name" value="Mga"/>
    <property type="match status" value="1"/>
</dbReference>
<dbReference type="STRING" id="762845.BCR26_02830"/>
<evidence type="ECO:0000259" key="1">
    <source>
        <dbReference type="Pfam" id="PF05043"/>
    </source>
</evidence>
<proteinExistence type="predicted"/>
<dbReference type="RefSeq" id="WP_069698658.1">
    <property type="nucleotide sequence ID" value="NZ_JAGGMA010000001.1"/>
</dbReference>
<dbReference type="OrthoDB" id="2194501at2"/>
<feature type="domain" description="Mga helix-turn-helix" evidence="1">
    <location>
        <begin position="86"/>
        <end position="166"/>
    </location>
</feature>
<dbReference type="EMBL" id="MIEK01000023">
    <property type="protein sequence ID" value="OEH82383.1"/>
    <property type="molecule type" value="Genomic_DNA"/>
</dbReference>
<comment type="caution">
    <text evidence="2">The sequence shown here is derived from an EMBL/GenBank/DDBJ whole genome shotgun (WGS) entry which is preliminary data.</text>
</comment>
<gene>
    <name evidence="2" type="ORF">BCR26_02830</name>
</gene>
<protein>
    <recommendedName>
        <fullName evidence="1">Mga helix-turn-helix domain-containing protein</fullName>
    </recommendedName>
</protein>
<dbReference type="InterPro" id="IPR007737">
    <property type="entry name" value="Mga_HTH"/>
</dbReference>
<name>A0A1E5KX00_9ENTE</name>
<organism evidence="2 3">
    <name type="scientific">Enterococcus rivorum</name>
    <dbReference type="NCBI Taxonomy" id="762845"/>
    <lineage>
        <taxon>Bacteria</taxon>
        <taxon>Bacillati</taxon>
        <taxon>Bacillota</taxon>
        <taxon>Bacilli</taxon>
        <taxon>Lactobacillales</taxon>
        <taxon>Enterococcaceae</taxon>
        <taxon>Enterococcus</taxon>
    </lineage>
</organism>
<accession>A0A1E5KX00</accession>
<evidence type="ECO:0000313" key="2">
    <source>
        <dbReference type="EMBL" id="OEH82383.1"/>
    </source>
</evidence>
<dbReference type="Proteomes" id="UP000095256">
    <property type="component" value="Unassembled WGS sequence"/>
</dbReference>
<reference evidence="2 3" key="1">
    <citation type="submission" date="2016-09" db="EMBL/GenBank/DDBJ databases">
        <authorList>
            <person name="Capua I."/>
            <person name="De Benedictis P."/>
            <person name="Joannis T."/>
            <person name="Lombin L.H."/>
            <person name="Cattoli G."/>
        </authorList>
    </citation>
    <scope>NUCLEOTIDE SEQUENCE [LARGE SCALE GENOMIC DNA]</scope>
    <source>
        <strain evidence="2 3">LMG 25899</strain>
    </source>
</reference>
<sequence length="510" mass="60358">MNKNILSSSKQKELLVLYSIIQKKQTLYSLSSALKTPERTIKNYIHKLNIELNELFPAHVFIQSNTIGEYSVDPHFSKEKLLIFHQLKLKYLKMSSYFQLLILLTTNVRFPYIEVLEKLFITPSYLNQMIRRINKFLLPFEFQVTNSEACLALNGKELSIRLFSFVFLNNNFNSLEWPFEHLPKEDLYDSISPETLDVIYEKSKSNITSFYYWLSITIIRTQSQKYLSKPNEEIVSIMNLFEKNYDFPNITNYQYIYPISEADVQNENLYFSFCFGFFVSNSVSDEKKLKIGKILLKKHYSASYFSTQLLSSLSSTLGITPPVNLKYLFIYYFTVIYVHFQLLGEIVPHIVNLYFPEPNYSIPENRLIKLKIIHFFDDFLAKFLQKNPKIEKQFLFIKNLYFSEIYYSLIYRLLSMSKKIQISIYLEITRDVTGNFYVEHQLTDIFNTETVIITKNFLTADLIISDTLELPQKHKQIFILSSLKDYYQWAELTHIIQKMVVKKLFSEETA</sequence>